<proteinExistence type="predicted"/>
<protein>
    <recommendedName>
        <fullName evidence="3">Monooxygenase</fullName>
    </recommendedName>
</protein>
<dbReference type="EMBL" id="AZEF01000007">
    <property type="protein sequence ID" value="KRL03003.1"/>
    <property type="molecule type" value="Genomic_DNA"/>
</dbReference>
<dbReference type="AlphaFoldDB" id="A0A0R1MF92"/>
<sequence>MKKLHLTFGSTPVISQLRKRKKDLALTQLYSLSGTENDLLLDLSETSSPFVGGISFKIISGSLLKKANYYFVFSYFTLNSDEQKVFLPLFERSKADNIILARSLKHDFNFLLISLWSNQEDFFHWSNSAPLFFSQNYLKNPQYQAHTTLYQSRPDSF</sequence>
<dbReference type="STRING" id="1423731.FC81_GL000269"/>
<dbReference type="OrthoDB" id="2294650at2"/>
<keyword evidence="2" id="KW-1185">Reference proteome</keyword>
<gene>
    <name evidence="1" type="ORF">FC81_GL000269</name>
</gene>
<evidence type="ECO:0008006" key="3">
    <source>
        <dbReference type="Google" id="ProtNLM"/>
    </source>
</evidence>
<reference evidence="1 2" key="1">
    <citation type="journal article" date="2015" name="Genome Announc.">
        <title>Expanding the biotechnology potential of lactobacilli through comparative genomics of 213 strains and associated genera.</title>
        <authorList>
            <person name="Sun Z."/>
            <person name="Harris H.M."/>
            <person name="McCann A."/>
            <person name="Guo C."/>
            <person name="Argimon S."/>
            <person name="Zhang W."/>
            <person name="Yang X."/>
            <person name="Jeffery I.B."/>
            <person name="Cooney J.C."/>
            <person name="Kagawa T.F."/>
            <person name="Liu W."/>
            <person name="Song Y."/>
            <person name="Salvetti E."/>
            <person name="Wrobel A."/>
            <person name="Rasinkangas P."/>
            <person name="Parkhill J."/>
            <person name="Rea M.C."/>
            <person name="O'Sullivan O."/>
            <person name="Ritari J."/>
            <person name="Douillard F.P."/>
            <person name="Paul Ross R."/>
            <person name="Yang R."/>
            <person name="Briner A.E."/>
            <person name="Felis G.E."/>
            <person name="de Vos W.M."/>
            <person name="Barrangou R."/>
            <person name="Klaenhammer T.R."/>
            <person name="Caufield P.W."/>
            <person name="Cui Y."/>
            <person name="Zhang H."/>
            <person name="O'Toole P.W."/>
        </authorList>
    </citation>
    <scope>NUCLEOTIDE SEQUENCE [LARGE SCALE GENOMIC DNA]</scope>
    <source>
        <strain evidence="1 2">DSM 19910</strain>
    </source>
</reference>
<dbReference type="PATRIC" id="fig|1423731.3.peg.279"/>
<name>A0A0R1MF92_9LACO</name>
<comment type="caution">
    <text evidence="1">The sequence shown here is derived from an EMBL/GenBank/DDBJ whole genome shotgun (WGS) entry which is preliminary data.</text>
</comment>
<evidence type="ECO:0000313" key="1">
    <source>
        <dbReference type="EMBL" id="KRL03003.1"/>
    </source>
</evidence>
<dbReference type="Gene3D" id="3.30.70.100">
    <property type="match status" value="1"/>
</dbReference>
<dbReference type="RefSeq" id="WP_057742309.1">
    <property type="nucleotide sequence ID" value="NZ_AZEF01000007.1"/>
</dbReference>
<evidence type="ECO:0000313" key="2">
    <source>
        <dbReference type="Proteomes" id="UP000051621"/>
    </source>
</evidence>
<organism evidence="1 2">
    <name type="scientific">Liquorilactobacillus capillatus DSM 19910</name>
    <dbReference type="NCBI Taxonomy" id="1423731"/>
    <lineage>
        <taxon>Bacteria</taxon>
        <taxon>Bacillati</taxon>
        <taxon>Bacillota</taxon>
        <taxon>Bacilli</taxon>
        <taxon>Lactobacillales</taxon>
        <taxon>Lactobacillaceae</taxon>
        <taxon>Liquorilactobacillus</taxon>
    </lineage>
</organism>
<dbReference type="Proteomes" id="UP000051621">
    <property type="component" value="Unassembled WGS sequence"/>
</dbReference>
<accession>A0A0R1MF92</accession>